<name>A0A9Q1J5K2_SYNKA</name>
<dbReference type="EMBL" id="JAINUF010000003">
    <property type="protein sequence ID" value="KAJ8368464.1"/>
    <property type="molecule type" value="Genomic_DNA"/>
</dbReference>
<keyword evidence="2" id="KW-1185">Reference proteome</keyword>
<dbReference type="AlphaFoldDB" id="A0A9Q1J5K2"/>
<dbReference type="Proteomes" id="UP001152622">
    <property type="component" value="Chromosome 3"/>
</dbReference>
<comment type="caution">
    <text evidence="1">The sequence shown here is derived from an EMBL/GenBank/DDBJ whole genome shotgun (WGS) entry which is preliminary data.</text>
</comment>
<proteinExistence type="predicted"/>
<gene>
    <name evidence="1" type="ORF">SKAU_G00084920</name>
</gene>
<accession>A0A9Q1J5K2</accession>
<protein>
    <submittedName>
        <fullName evidence="1">Uncharacterized protein</fullName>
    </submittedName>
</protein>
<evidence type="ECO:0000313" key="2">
    <source>
        <dbReference type="Proteomes" id="UP001152622"/>
    </source>
</evidence>
<sequence length="158" mass="16855">MFKVVPYRSLDSSLQHRTDGRPQHAIQKTLSSFEDQYPRAPLQTGAGASLGAGVPRVLVKDEPGDFPVQPIQAKLQKHLNLLASKLLAPAIRSAPTGGDNGGEGLSLRGICKQRGACREESFWESFLHYSLIPALGSGPEPGAKAITVPPRLASGVYS</sequence>
<evidence type="ECO:0000313" key="1">
    <source>
        <dbReference type="EMBL" id="KAJ8368464.1"/>
    </source>
</evidence>
<organism evidence="1 2">
    <name type="scientific">Synaphobranchus kaupii</name>
    <name type="common">Kaup's arrowtooth eel</name>
    <dbReference type="NCBI Taxonomy" id="118154"/>
    <lineage>
        <taxon>Eukaryota</taxon>
        <taxon>Metazoa</taxon>
        <taxon>Chordata</taxon>
        <taxon>Craniata</taxon>
        <taxon>Vertebrata</taxon>
        <taxon>Euteleostomi</taxon>
        <taxon>Actinopterygii</taxon>
        <taxon>Neopterygii</taxon>
        <taxon>Teleostei</taxon>
        <taxon>Anguilliformes</taxon>
        <taxon>Synaphobranchidae</taxon>
        <taxon>Synaphobranchus</taxon>
    </lineage>
</organism>
<reference evidence="1" key="1">
    <citation type="journal article" date="2023" name="Science">
        <title>Genome structures resolve the early diversification of teleost fishes.</title>
        <authorList>
            <person name="Parey E."/>
            <person name="Louis A."/>
            <person name="Montfort J."/>
            <person name="Bouchez O."/>
            <person name="Roques C."/>
            <person name="Iampietro C."/>
            <person name="Lluch J."/>
            <person name="Castinel A."/>
            <person name="Donnadieu C."/>
            <person name="Desvignes T."/>
            <person name="Floi Bucao C."/>
            <person name="Jouanno E."/>
            <person name="Wen M."/>
            <person name="Mejri S."/>
            <person name="Dirks R."/>
            <person name="Jansen H."/>
            <person name="Henkel C."/>
            <person name="Chen W.J."/>
            <person name="Zahm M."/>
            <person name="Cabau C."/>
            <person name="Klopp C."/>
            <person name="Thompson A.W."/>
            <person name="Robinson-Rechavi M."/>
            <person name="Braasch I."/>
            <person name="Lecointre G."/>
            <person name="Bobe J."/>
            <person name="Postlethwait J.H."/>
            <person name="Berthelot C."/>
            <person name="Roest Crollius H."/>
            <person name="Guiguen Y."/>
        </authorList>
    </citation>
    <scope>NUCLEOTIDE SEQUENCE</scope>
    <source>
        <strain evidence="1">WJC10195</strain>
    </source>
</reference>